<reference evidence="1 2" key="2">
    <citation type="journal article" date="2022" name="Mol. Biol. Evol.">
        <title>Comparative Genomics Reveals Insights into the Divergent Evolution of Astigmatic Mites and Household Pest Adaptations.</title>
        <authorList>
            <person name="Xiong Q."/>
            <person name="Wan A.T."/>
            <person name="Liu X."/>
            <person name="Fung C.S."/>
            <person name="Xiao X."/>
            <person name="Malainual N."/>
            <person name="Hou J."/>
            <person name="Wang L."/>
            <person name="Wang M."/>
            <person name="Yang K.Y."/>
            <person name="Cui Y."/>
            <person name="Leung E.L."/>
            <person name="Nong W."/>
            <person name="Shin S.K."/>
            <person name="Au S.W."/>
            <person name="Jeong K.Y."/>
            <person name="Chew F.T."/>
            <person name="Hui J.H."/>
            <person name="Leung T.F."/>
            <person name="Tungtrongchitr A."/>
            <person name="Zhong N."/>
            <person name="Liu Z."/>
            <person name="Tsui S.K."/>
        </authorList>
    </citation>
    <scope>NUCLEOTIDE SEQUENCE [LARGE SCALE GENOMIC DNA]</scope>
    <source>
        <strain evidence="1">Derp</strain>
    </source>
</reference>
<evidence type="ECO:0000313" key="1">
    <source>
        <dbReference type="EMBL" id="KAH9414221.1"/>
    </source>
</evidence>
<dbReference type="EMBL" id="NJHN03000112">
    <property type="protein sequence ID" value="KAH9414221.1"/>
    <property type="molecule type" value="Genomic_DNA"/>
</dbReference>
<protein>
    <submittedName>
        <fullName evidence="1">Uncharacterized protein</fullName>
    </submittedName>
</protein>
<name>A0ABQ8IVJ8_DERPT</name>
<organism evidence="1 2">
    <name type="scientific">Dermatophagoides pteronyssinus</name>
    <name type="common">European house dust mite</name>
    <dbReference type="NCBI Taxonomy" id="6956"/>
    <lineage>
        <taxon>Eukaryota</taxon>
        <taxon>Metazoa</taxon>
        <taxon>Ecdysozoa</taxon>
        <taxon>Arthropoda</taxon>
        <taxon>Chelicerata</taxon>
        <taxon>Arachnida</taxon>
        <taxon>Acari</taxon>
        <taxon>Acariformes</taxon>
        <taxon>Sarcoptiformes</taxon>
        <taxon>Astigmata</taxon>
        <taxon>Psoroptidia</taxon>
        <taxon>Analgoidea</taxon>
        <taxon>Pyroglyphidae</taxon>
        <taxon>Dermatophagoidinae</taxon>
        <taxon>Dermatophagoides</taxon>
    </lineage>
</organism>
<proteinExistence type="predicted"/>
<accession>A0ABQ8IVJ8</accession>
<evidence type="ECO:0000313" key="2">
    <source>
        <dbReference type="Proteomes" id="UP000887458"/>
    </source>
</evidence>
<comment type="caution">
    <text evidence="1">The sequence shown here is derived from an EMBL/GenBank/DDBJ whole genome shotgun (WGS) entry which is preliminary data.</text>
</comment>
<gene>
    <name evidence="1" type="ORF">DERP_008416</name>
</gene>
<keyword evidence="2" id="KW-1185">Reference proteome</keyword>
<sequence>MFIWTIVDNEKINVSSSTWSVSSVDISPSVTGWKEKRRKNIVSETFPTKNLKIPKKKLVPVHKYRDQIR</sequence>
<dbReference type="Proteomes" id="UP000887458">
    <property type="component" value="Unassembled WGS sequence"/>
</dbReference>
<reference evidence="1 2" key="1">
    <citation type="journal article" date="2018" name="J. Allergy Clin. Immunol.">
        <title>High-quality assembly of Dermatophagoides pteronyssinus genome and transcriptome reveals a wide range of novel allergens.</title>
        <authorList>
            <person name="Liu X.Y."/>
            <person name="Yang K.Y."/>
            <person name="Wang M.Q."/>
            <person name="Kwok J.S."/>
            <person name="Zeng X."/>
            <person name="Yang Z."/>
            <person name="Xiao X.J."/>
            <person name="Lau C.P."/>
            <person name="Li Y."/>
            <person name="Huang Z.M."/>
            <person name="Ba J.G."/>
            <person name="Yim A.K."/>
            <person name="Ouyang C.Y."/>
            <person name="Ngai S.M."/>
            <person name="Chan T.F."/>
            <person name="Leung E.L."/>
            <person name="Liu L."/>
            <person name="Liu Z.G."/>
            <person name="Tsui S.K."/>
        </authorList>
    </citation>
    <scope>NUCLEOTIDE SEQUENCE [LARGE SCALE GENOMIC DNA]</scope>
    <source>
        <strain evidence="1">Derp</strain>
    </source>
</reference>